<dbReference type="SUPFAM" id="SSF52402">
    <property type="entry name" value="Adenine nucleotide alpha hydrolases-like"/>
    <property type="match status" value="1"/>
</dbReference>
<dbReference type="PIRSF" id="PIRSF001589">
    <property type="entry name" value="Asn_synthetase_glu-h"/>
    <property type="match status" value="1"/>
</dbReference>
<evidence type="ECO:0000256" key="5">
    <source>
        <dbReference type="ARBA" id="ARBA00022840"/>
    </source>
</evidence>
<comment type="catalytic activity">
    <reaction evidence="7">
        <text>L-aspartate + L-glutamine + ATP + H2O = L-asparagine + L-glutamate + AMP + diphosphate + H(+)</text>
        <dbReference type="Rhea" id="RHEA:12228"/>
        <dbReference type="ChEBI" id="CHEBI:15377"/>
        <dbReference type="ChEBI" id="CHEBI:15378"/>
        <dbReference type="ChEBI" id="CHEBI:29985"/>
        <dbReference type="ChEBI" id="CHEBI:29991"/>
        <dbReference type="ChEBI" id="CHEBI:30616"/>
        <dbReference type="ChEBI" id="CHEBI:33019"/>
        <dbReference type="ChEBI" id="CHEBI:58048"/>
        <dbReference type="ChEBI" id="CHEBI:58359"/>
        <dbReference type="ChEBI" id="CHEBI:456215"/>
        <dbReference type="EC" id="6.3.5.4"/>
    </reaction>
</comment>
<dbReference type="InterPro" id="IPR051786">
    <property type="entry name" value="ASN_synthetase/amidase"/>
</dbReference>
<dbReference type="GO" id="GO:0006529">
    <property type="term" value="P:asparagine biosynthetic process"/>
    <property type="evidence" value="ECO:0007669"/>
    <property type="project" value="UniProtKB-KW"/>
</dbReference>
<keyword evidence="4 9" id="KW-0547">Nucleotide-binding</keyword>
<dbReference type="InterPro" id="IPR006426">
    <property type="entry name" value="Asn_synth_AEB"/>
</dbReference>
<feature type="site" description="Important for beta-aspartyl-AMP intermediate formation" evidence="10">
    <location>
        <position position="366"/>
    </location>
</feature>
<dbReference type="EC" id="6.3.5.4" evidence="3"/>
<dbReference type="Pfam" id="PF00733">
    <property type="entry name" value="Asn_synthase"/>
    <property type="match status" value="1"/>
</dbReference>
<dbReference type="AlphaFoldDB" id="A0A4Q9FRT6"/>
<evidence type="ECO:0000256" key="10">
    <source>
        <dbReference type="PIRSR" id="PIRSR001589-3"/>
    </source>
</evidence>
<dbReference type="Gene3D" id="3.40.50.620">
    <property type="entry name" value="HUPs"/>
    <property type="match status" value="1"/>
</dbReference>
<dbReference type="Proteomes" id="UP000292372">
    <property type="component" value="Unassembled WGS sequence"/>
</dbReference>
<evidence type="ECO:0000313" key="12">
    <source>
        <dbReference type="EMBL" id="TBN18506.1"/>
    </source>
</evidence>
<feature type="domain" description="Glutamine amidotransferase type-2" evidence="11">
    <location>
        <begin position="2"/>
        <end position="215"/>
    </location>
</feature>
<dbReference type="EMBL" id="SIRS01000001">
    <property type="protein sequence ID" value="TBN18506.1"/>
    <property type="molecule type" value="Genomic_DNA"/>
</dbReference>
<dbReference type="GO" id="GO:0005829">
    <property type="term" value="C:cytosol"/>
    <property type="evidence" value="ECO:0007669"/>
    <property type="project" value="TreeGrafter"/>
</dbReference>
<dbReference type="GO" id="GO:0005524">
    <property type="term" value="F:ATP binding"/>
    <property type="evidence" value="ECO:0007669"/>
    <property type="project" value="UniProtKB-KW"/>
</dbReference>
<evidence type="ECO:0000313" key="13">
    <source>
        <dbReference type="Proteomes" id="UP000292372"/>
    </source>
</evidence>
<dbReference type="InterPro" id="IPR033738">
    <property type="entry name" value="AsnB_N"/>
</dbReference>
<evidence type="ECO:0000256" key="6">
    <source>
        <dbReference type="ARBA" id="ARBA00022962"/>
    </source>
</evidence>
<dbReference type="CDD" id="cd01991">
    <property type="entry name" value="Asn_synthase_B_C"/>
    <property type="match status" value="1"/>
</dbReference>
<sequence>MCGILGQIKVNQQISLEIFNTMRDTLFHRGPDGYGTELFYENKAVFGHRRLSIIDLSDKGKQPMYSNEKDILITFNGEIYNYKFLREALIKKGYRFNSSTDTEVLIYGFKEWGIEELLVKIKGMFAFAIWDKKTKNIYIAKDRFGIKPLYYYYDDKQFAFASELKALNKDHTIKKEIDEDALADFFIYSYVPNPNCIWKHFKKLSPATYMVYSIDNHTFYTEKYWSLSIAHNIESIEEVLVKTNALIKQSVEEHLVSDVPVGLFLSGGYDSSTVLMQADVLGCSPNTFSLGFENSNRSEHRIASIAAKAFNTNHREFLLGAKENYLKELKNISYYYDEPYAISSMLTYYYTSKLASQTNKVALVGDGGDELFGGYNWDIDLYNHINSCTPKAVLKRMIRGRKKEFVSRYNSWMTGVFNSDLNCLMPDLKDNILKRGLWYFDYHYTNTGDAIKDSQYLNLKTFIPQPSLTRADRSSMANSLEVRVPFLDHKLFEYIYSLNTKCYHKQNEKKFILKHYLEKKVPNEVFKMPKYGFSFQFLNKIFDTAYDDMMKNGHLNKMGLIDFSRIKEADTLVKFHLLMLEFWFENYG</sequence>
<dbReference type="PANTHER" id="PTHR43284">
    <property type="entry name" value="ASPARAGINE SYNTHETASE (GLUTAMINE-HYDROLYZING)"/>
    <property type="match status" value="1"/>
</dbReference>
<evidence type="ECO:0000256" key="4">
    <source>
        <dbReference type="ARBA" id="ARBA00022741"/>
    </source>
</evidence>
<organism evidence="12 13">
    <name type="scientific">Hyunsoonleella pacifica</name>
    <dbReference type="NCBI Taxonomy" id="1080224"/>
    <lineage>
        <taxon>Bacteria</taxon>
        <taxon>Pseudomonadati</taxon>
        <taxon>Bacteroidota</taxon>
        <taxon>Flavobacteriia</taxon>
        <taxon>Flavobacteriales</taxon>
        <taxon>Flavobacteriaceae</taxon>
    </lineage>
</organism>
<dbReference type="RefSeq" id="WP_130935024.1">
    <property type="nucleotide sequence ID" value="NZ_BMEE01000001.1"/>
</dbReference>
<dbReference type="Pfam" id="PF13537">
    <property type="entry name" value="GATase_7"/>
    <property type="match status" value="1"/>
</dbReference>
<evidence type="ECO:0000256" key="8">
    <source>
        <dbReference type="PIRSR" id="PIRSR001589-1"/>
    </source>
</evidence>
<evidence type="ECO:0000256" key="1">
    <source>
        <dbReference type="ARBA" id="ARBA00005187"/>
    </source>
</evidence>
<keyword evidence="13" id="KW-1185">Reference proteome</keyword>
<dbReference type="PROSITE" id="PS51278">
    <property type="entry name" value="GATASE_TYPE_2"/>
    <property type="match status" value="1"/>
</dbReference>
<dbReference type="InterPro" id="IPR001962">
    <property type="entry name" value="Asn_synthase"/>
</dbReference>
<keyword evidence="8" id="KW-0028">Amino-acid biosynthesis</keyword>
<evidence type="ECO:0000259" key="11">
    <source>
        <dbReference type="PROSITE" id="PS51278"/>
    </source>
</evidence>
<evidence type="ECO:0000256" key="7">
    <source>
        <dbReference type="ARBA" id="ARBA00048741"/>
    </source>
</evidence>
<name>A0A4Q9FRT6_9FLAO</name>
<evidence type="ECO:0000256" key="2">
    <source>
        <dbReference type="ARBA" id="ARBA00005752"/>
    </source>
</evidence>
<dbReference type="OrthoDB" id="9763290at2"/>
<dbReference type="InterPro" id="IPR017932">
    <property type="entry name" value="GATase_2_dom"/>
</dbReference>
<dbReference type="GO" id="GO:0004066">
    <property type="term" value="F:asparagine synthase (glutamine-hydrolyzing) activity"/>
    <property type="evidence" value="ECO:0007669"/>
    <property type="project" value="UniProtKB-EC"/>
</dbReference>
<keyword evidence="6 8" id="KW-0315">Glutamine amidotransferase</keyword>
<dbReference type="CDD" id="cd00712">
    <property type="entry name" value="AsnB"/>
    <property type="match status" value="1"/>
</dbReference>
<evidence type="ECO:0000256" key="3">
    <source>
        <dbReference type="ARBA" id="ARBA00012737"/>
    </source>
</evidence>
<gene>
    <name evidence="12" type="primary">asnB</name>
    <name evidence="12" type="ORF">EYD46_00110</name>
</gene>
<dbReference type="SUPFAM" id="SSF56235">
    <property type="entry name" value="N-terminal nucleophile aminohydrolases (Ntn hydrolases)"/>
    <property type="match status" value="1"/>
</dbReference>
<keyword evidence="5 9" id="KW-0067">ATP-binding</keyword>
<protein>
    <recommendedName>
        <fullName evidence="3">asparagine synthase (glutamine-hydrolyzing)</fullName>
        <ecNumber evidence="3">6.3.5.4</ecNumber>
    </recommendedName>
</protein>
<dbReference type="Gene3D" id="3.60.20.10">
    <property type="entry name" value="Glutamine Phosphoribosylpyrophosphate, subunit 1, domain 1"/>
    <property type="match status" value="1"/>
</dbReference>
<accession>A0A4Q9FRT6</accession>
<dbReference type="PANTHER" id="PTHR43284:SF1">
    <property type="entry name" value="ASPARAGINE SYNTHETASE"/>
    <property type="match status" value="1"/>
</dbReference>
<comment type="pathway">
    <text evidence="1">Amino-acid biosynthesis; L-asparagine biosynthesis; L-asparagine from L-aspartate (L-Gln route): step 1/1.</text>
</comment>
<dbReference type="NCBIfam" id="TIGR01536">
    <property type="entry name" value="asn_synth_AEB"/>
    <property type="match status" value="1"/>
</dbReference>
<keyword evidence="8" id="KW-0061">Asparagine biosynthesis</keyword>
<proteinExistence type="inferred from homology"/>
<evidence type="ECO:0000256" key="9">
    <source>
        <dbReference type="PIRSR" id="PIRSR001589-2"/>
    </source>
</evidence>
<dbReference type="InterPro" id="IPR014729">
    <property type="entry name" value="Rossmann-like_a/b/a_fold"/>
</dbReference>
<comment type="caution">
    <text evidence="12">The sequence shown here is derived from an EMBL/GenBank/DDBJ whole genome shotgun (WGS) entry which is preliminary data.</text>
</comment>
<feature type="active site" description="For GATase activity" evidence="8">
    <location>
        <position position="2"/>
    </location>
</feature>
<dbReference type="InterPro" id="IPR029055">
    <property type="entry name" value="Ntn_hydrolases_N"/>
</dbReference>
<feature type="binding site" evidence="9">
    <location>
        <position position="101"/>
    </location>
    <ligand>
        <name>L-glutamine</name>
        <dbReference type="ChEBI" id="CHEBI:58359"/>
    </ligand>
</feature>
<keyword evidence="12" id="KW-0436">Ligase</keyword>
<reference evidence="12 13" key="1">
    <citation type="journal article" date="2015" name="Int. J. Syst. Evol. Microbiol.">
        <title>Hyunsoonleella pacifica sp. nov., isolated from seawater of South Pacific Gyre.</title>
        <authorList>
            <person name="Gao X."/>
            <person name="Zhang Z."/>
            <person name="Dai X."/>
            <person name="Zhang X.H."/>
        </authorList>
    </citation>
    <scope>NUCLEOTIDE SEQUENCE [LARGE SCALE GENOMIC DNA]</scope>
    <source>
        <strain evidence="12 13">SW033</strain>
    </source>
</reference>
<comment type="similarity">
    <text evidence="2">Belongs to the asparagine synthetase family.</text>
</comment>